<organism evidence="11 12">
    <name type="scientific">Labilithrix luteola</name>
    <dbReference type="NCBI Taxonomy" id="1391654"/>
    <lineage>
        <taxon>Bacteria</taxon>
        <taxon>Pseudomonadati</taxon>
        <taxon>Myxococcota</taxon>
        <taxon>Polyangia</taxon>
        <taxon>Polyangiales</taxon>
        <taxon>Labilitrichaceae</taxon>
        <taxon>Labilithrix</taxon>
    </lineage>
</organism>
<feature type="compositionally biased region" description="Polar residues" evidence="9">
    <location>
        <begin position="1"/>
        <end position="18"/>
    </location>
</feature>
<dbReference type="Proteomes" id="UP000064967">
    <property type="component" value="Chromosome"/>
</dbReference>
<keyword evidence="5 7" id="KW-0560">Oxidoreductase</keyword>
<dbReference type="PANTHER" id="PTHR43821:SF1">
    <property type="entry name" value="NAD(P)H NITROREDUCTASE YDJA-RELATED"/>
    <property type="match status" value="1"/>
</dbReference>
<keyword evidence="4 7" id="KW-0521">NADP</keyword>
<proteinExistence type="inferred from homology"/>
<dbReference type="EMBL" id="CP012333">
    <property type="protein sequence ID" value="AKU93736.1"/>
    <property type="molecule type" value="Genomic_DNA"/>
</dbReference>
<keyword evidence="12" id="KW-1185">Reference proteome</keyword>
<dbReference type="SUPFAM" id="SSF55469">
    <property type="entry name" value="FMN-dependent nitroreductase-like"/>
    <property type="match status" value="1"/>
</dbReference>
<protein>
    <recommendedName>
        <fullName evidence="7">Putative NAD(P)H nitroreductase</fullName>
        <ecNumber evidence="7">1.-.-.-</ecNumber>
    </recommendedName>
</protein>
<name>A0A0K1PK22_9BACT</name>
<dbReference type="STRING" id="1391654.AKJ09_00400"/>
<evidence type="ECO:0000256" key="3">
    <source>
        <dbReference type="ARBA" id="ARBA00022643"/>
    </source>
</evidence>
<evidence type="ECO:0000256" key="5">
    <source>
        <dbReference type="ARBA" id="ARBA00023002"/>
    </source>
</evidence>
<dbReference type="InterPro" id="IPR029479">
    <property type="entry name" value="Nitroreductase"/>
</dbReference>
<dbReference type="EC" id="1.-.-.-" evidence="7"/>
<sequence>MDRDSTTSNGDGQTNQGEPTAPLRTVLERRSVAALSDVGPTPEELALILRAGTTVPDHGQLRPYRFVVVEGDARARFGDALAAAAKEERPDLAPGLLDKVKKKAFAAPMQIVLLASPREGMKIPEWEQIASASCTGYAITLAAHALGLGAIWKSANALGGAELRALFAMTPNERILGWVNVGRVATTAMVEPRAAIDLATVATVLGDDGLRPFSG</sequence>
<feature type="binding site" description="in other chain" evidence="8">
    <location>
        <begin position="152"/>
        <end position="154"/>
    </location>
    <ligand>
        <name>FMN</name>
        <dbReference type="ChEBI" id="CHEBI:58210"/>
        <note>ligand shared between dimeric partners</note>
    </ligand>
</feature>
<feature type="binding site" description="in other chain" evidence="8">
    <location>
        <begin position="29"/>
        <end position="31"/>
    </location>
    <ligand>
        <name>FMN</name>
        <dbReference type="ChEBI" id="CHEBI:58210"/>
        <note>ligand shared between dimeric partners</note>
    </ligand>
</feature>
<evidence type="ECO:0000256" key="2">
    <source>
        <dbReference type="ARBA" id="ARBA00022630"/>
    </source>
</evidence>
<evidence type="ECO:0000259" key="10">
    <source>
        <dbReference type="Pfam" id="PF00881"/>
    </source>
</evidence>
<evidence type="ECO:0000313" key="12">
    <source>
        <dbReference type="Proteomes" id="UP000064967"/>
    </source>
</evidence>
<comment type="similarity">
    <text evidence="1 7">Belongs to the nitroreductase family.</text>
</comment>
<dbReference type="InterPro" id="IPR026021">
    <property type="entry name" value="YdjA-like"/>
</dbReference>
<dbReference type="CDD" id="cd02135">
    <property type="entry name" value="YdjA-like"/>
    <property type="match status" value="1"/>
</dbReference>
<evidence type="ECO:0000256" key="1">
    <source>
        <dbReference type="ARBA" id="ARBA00007118"/>
    </source>
</evidence>
<dbReference type="InterPro" id="IPR052530">
    <property type="entry name" value="NAD(P)H_nitroreductase"/>
</dbReference>
<dbReference type="Gene3D" id="3.40.109.10">
    <property type="entry name" value="NADH Oxidase"/>
    <property type="match status" value="1"/>
</dbReference>
<evidence type="ECO:0000256" key="4">
    <source>
        <dbReference type="ARBA" id="ARBA00022857"/>
    </source>
</evidence>
<gene>
    <name evidence="11" type="ORF">AKJ09_00400</name>
</gene>
<evidence type="ECO:0000313" key="11">
    <source>
        <dbReference type="EMBL" id="AKU93736.1"/>
    </source>
</evidence>
<feature type="region of interest" description="Disordered" evidence="9">
    <location>
        <begin position="1"/>
        <end position="24"/>
    </location>
</feature>
<comment type="cofactor">
    <cofactor evidence="8">
        <name>FMN</name>
        <dbReference type="ChEBI" id="CHEBI:58210"/>
    </cofactor>
    <text evidence="8">Binds 1 FMN per subunit.</text>
</comment>
<keyword evidence="2 7" id="KW-0285">Flavoprotein</keyword>
<dbReference type="RefSeq" id="WP_146645444.1">
    <property type="nucleotide sequence ID" value="NZ_CP012333.1"/>
</dbReference>
<feature type="binding site" evidence="8">
    <location>
        <position position="58"/>
    </location>
    <ligand>
        <name>FMN</name>
        <dbReference type="ChEBI" id="CHEBI:58210"/>
        <note>ligand shared between dimeric partners</note>
    </ligand>
</feature>
<dbReference type="PIRSF" id="PIRSF000232">
    <property type="entry name" value="YdjA"/>
    <property type="match status" value="1"/>
</dbReference>
<dbReference type="InterPro" id="IPR000415">
    <property type="entry name" value="Nitroreductase-like"/>
</dbReference>
<feature type="domain" description="Nitroreductase" evidence="10">
    <location>
        <begin position="27"/>
        <end position="183"/>
    </location>
</feature>
<reference evidence="11 12" key="1">
    <citation type="submission" date="2015-08" db="EMBL/GenBank/DDBJ databases">
        <authorList>
            <person name="Babu N.S."/>
            <person name="Beckwith C.J."/>
            <person name="Beseler K.G."/>
            <person name="Brison A."/>
            <person name="Carone J.V."/>
            <person name="Caskin T.P."/>
            <person name="Diamond M."/>
            <person name="Durham M.E."/>
            <person name="Foxe J.M."/>
            <person name="Go M."/>
            <person name="Henderson B.A."/>
            <person name="Jones I.B."/>
            <person name="McGettigan J.A."/>
            <person name="Micheletti S.J."/>
            <person name="Nasrallah M.E."/>
            <person name="Ortiz D."/>
            <person name="Piller C.R."/>
            <person name="Privatt S.R."/>
            <person name="Schneider S.L."/>
            <person name="Sharp S."/>
            <person name="Smith T.C."/>
            <person name="Stanton J.D."/>
            <person name="Ullery H.E."/>
            <person name="Wilson R.J."/>
            <person name="Serrano M.G."/>
            <person name="Buck G."/>
            <person name="Lee V."/>
            <person name="Wang Y."/>
            <person name="Carvalho R."/>
            <person name="Voegtly L."/>
            <person name="Shi R."/>
            <person name="Duckworth R."/>
            <person name="Johnson A."/>
            <person name="Loviza R."/>
            <person name="Walstead R."/>
            <person name="Shah Z."/>
            <person name="Kiflezghi M."/>
            <person name="Wade K."/>
            <person name="Ball S.L."/>
            <person name="Bradley K.W."/>
            <person name="Asai D.J."/>
            <person name="Bowman C.A."/>
            <person name="Russell D.A."/>
            <person name="Pope W.H."/>
            <person name="Jacobs-Sera D."/>
            <person name="Hendrix R.W."/>
            <person name="Hatfull G.F."/>
        </authorList>
    </citation>
    <scope>NUCLEOTIDE SEQUENCE [LARGE SCALE GENOMIC DNA]</scope>
    <source>
        <strain evidence="11 12">DSM 27648</strain>
    </source>
</reference>
<keyword evidence="6 7" id="KW-0520">NAD</keyword>
<dbReference type="GO" id="GO:0016491">
    <property type="term" value="F:oxidoreductase activity"/>
    <property type="evidence" value="ECO:0007669"/>
    <property type="project" value="UniProtKB-UniRule"/>
</dbReference>
<accession>A0A0K1PK22</accession>
<evidence type="ECO:0000256" key="9">
    <source>
        <dbReference type="SAM" id="MobiDB-lite"/>
    </source>
</evidence>
<keyword evidence="3 7" id="KW-0288">FMN</keyword>
<dbReference type="Pfam" id="PF00881">
    <property type="entry name" value="Nitroreductase"/>
    <property type="match status" value="1"/>
</dbReference>
<dbReference type="KEGG" id="llu:AKJ09_00400"/>
<dbReference type="AlphaFoldDB" id="A0A0K1PK22"/>
<evidence type="ECO:0000256" key="7">
    <source>
        <dbReference type="PIRNR" id="PIRNR000232"/>
    </source>
</evidence>
<dbReference type="PANTHER" id="PTHR43821">
    <property type="entry name" value="NAD(P)H NITROREDUCTASE YDJA-RELATED"/>
    <property type="match status" value="1"/>
</dbReference>
<evidence type="ECO:0000256" key="6">
    <source>
        <dbReference type="ARBA" id="ARBA00023027"/>
    </source>
</evidence>
<dbReference type="OrthoDB" id="9798230at2"/>
<evidence type="ECO:0000256" key="8">
    <source>
        <dbReference type="PIRSR" id="PIRSR000232-1"/>
    </source>
</evidence>